<dbReference type="GO" id="GO:0020037">
    <property type="term" value="F:heme binding"/>
    <property type="evidence" value="ECO:0007669"/>
    <property type="project" value="TreeGrafter"/>
</dbReference>
<dbReference type="InterPro" id="IPR014756">
    <property type="entry name" value="Ig_E-set"/>
</dbReference>
<sequence length="361" mass="39168">MAAGPGAAPTPADLIVRNDWPEHWETAVGVLANAWLTPNDRFFVRSHFPVPTIDSGAWRLEVAGLVRTPLSFTLDEFGAMPKIDAVTVLECAGNGRGLMKLPNTSGTQWGRGAVGNARWRGVPLADLLRRAEVGPDARHVWFETADQAPLPDVPRFLRSIPIEKAMQDVLLADRMNGEPIPALHGAPLRAIVPGWFGMASVKWVTRVRVEAEPSDNHFMVKGYRYVAPGGDPLTSPPVEEMRVKSVITRPLEGSRVQLPLAKPPKKLQVRGAAWAGPAGLRLVEISVDGGRTWSPAGFMGDSEPMSWRLWATEIDVKPPARVTLMARATDQAGNVQPAEPEINAGGYGNNAIHKVTVDVRP</sequence>
<dbReference type="InterPro" id="IPR005066">
    <property type="entry name" value="MoCF_OxRdtse_dimer"/>
</dbReference>
<evidence type="ECO:0000256" key="4">
    <source>
        <dbReference type="ARBA" id="ARBA00023002"/>
    </source>
</evidence>
<evidence type="ECO:0000259" key="6">
    <source>
        <dbReference type="Pfam" id="PF03404"/>
    </source>
</evidence>
<dbReference type="GO" id="GO:0008482">
    <property type="term" value="F:sulfite oxidase activity"/>
    <property type="evidence" value="ECO:0007669"/>
    <property type="project" value="TreeGrafter"/>
</dbReference>
<dbReference type="AlphaFoldDB" id="A0A538T6I2"/>
<evidence type="ECO:0000256" key="2">
    <source>
        <dbReference type="ARBA" id="ARBA00022505"/>
    </source>
</evidence>
<evidence type="ECO:0000313" key="8">
    <source>
        <dbReference type="Proteomes" id="UP000317716"/>
    </source>
</evidence>
<dbReference type="InterPro" id="IPR000572">
    <property type="entry name" value="OxRdtase_Mopterin-bd_dom"/>
</dbReference>
<dbReference type="EMBL" id="VBOS01000053">
    <property type="protein sequence ID" value="TMQ59245.1"/>
    <property type="molecule type" value="Genomic_DNA"/>
</dbReference>
<dbReference type="InterPro" id="IPR036374">
    <property type="entry name" value="OxRdtase_Mopterin-bd_sf"/>
</dbReference>
<dbReference type="SUPFAM" id="SSF56524">
    <property type="entry name" value="Oxidoreductase molybdopterin-binding domain"/>
    <property type="match status" value="1"/>
</dbReference>
<dbReference type="SUPFAM" id="SSF81296">
    <property type="entry name" value="E set domains"/>
    <property type="match status" value="1"/>
</dbReference>
<dbReference type="PANTHER" id="PTHR19372:SF7">
    <property type="entry name" value="SULFITE OXIDASE, MITOCHONDRIAL"/>
    <property type="match status" value="1"/>
</dbReference>
<dbReference type="Gene3D" id="3.90.420.10">
    <property type="entry name" value="Oxidoreductase, molybdopterin-binding domain"/>
    <property type="match status" value="1"/>
</dbReference>
<dbReference type="Gene3D" id="2.60.40.650">
    <property type="match status" value="1"/>
</dbReference>
<feature type="domain" description="Oxidoreductase molybdopterin-binding" evidence="5">
    <location>
        <begin position="47"/>
        <end position="217"/>
    </location>
</feature>
<evidence type="ECO:0000256" key="1">
    <source>
        <dbReference type="ARBA" id="ARBA00001924"/>
    </source>
</evidence>
<dbReference type="PRINTS" id="PR00407">
    <property type="entry name" value="EUMOPTERIN"/>
</dbReference>
<organism evidence="7 8">
    <name type="scientific">Eiseniibacteriota bacterium</name>
    <dbReference type="NCBI Taxonomy" id="2212470"/>
    <lineage>
        <taxon>Bacteria</taxon>
        <taxon>Candidatus Eiseniibacteriota</taxon>
    </lineage>
</organism>
<evidence type="ECO:0000259" key="5">
    <source>
        <dbReference type="Pfam" id="PF00174"/>
    </source>
</evidence>
<reference evidence="7 8" key="1">
    <citation type="journal article" date="2019" name="Nat. Microbiol.">
        <title>Mediterranean grassland soil C-N compound turnover is dependent on rainfall and depth, and is mediated by genomically divergent microorganisms.</title>
        <authorList>
            <person name="Diamond S."/>
            <person name="Andeer P.F."/>
            <person name="Li Z."/>
            <person name="Crits-Christoph A."/>
            <person name="Burstein D."/>
            <person name="Anantharaman K."/>
            <person name="Lane K.R."/>
            <person name="Thomas B.C."/>
            <person name="Pan C."/>
            <person name="Northen T.R."/>
            <person name="Banfield J.F."/>
        </authorList>
    </citation>
    <scope>NUCLEOTIDE SEQUENCE [LARGE SCALE GENOMIC DNA]</scope>
    <source>
        <strain evidence="7">WS_2</strain>
    </source>
</reference>
<dbReference type="Pfam" id="PF03404">
    <property type="entry name" value="Mo-co_dimer"/>
    <property type="match status" value="1"/>
</dbReference>
<evidence type="ECO:0000313" key="7">
    <source>
        <dbReference type="EMBL" id="TMQ59245.1"/>
    </source>
</evidence>
<keyword evidence="3" id="KW-0479">Metal-binding</keyword>
<gene>
    <name evidence="7" type="ORF">E6K72_01785</name>
</gene>
<accession>A0A538T6I2</accession>
<feature type="domain" description="Moybdenum cofactor oxidoreductase dimerisation" evidence="6">
    <location>
        <begin position="238"/>
        <end position="358"/>
    </location>
</feature>
<dbReference type="InterPro" id="IPR008335">
    <property type="entry name" value="Mopterin_OxRdtase_euk"/>
</dbReference>
<dbReference type="GO" id="GO:0006790">
    <property type="term" value="P:sulfur compound metabolic process"/>
    <property type="evidence" value="ECO:0007669"/>
    <property type="project" value="TreeGrafter"/>
</dbReference>
<dbReference type="PANTHER" id="PTHR19372">
    <property type="entry name" value="SULFITE REDUCTASE"/>
    <property type="match status" value="1"/>
</dbReference>
<proteinExistence type="predicted"/>
<evidence type="ECO:0000256" key="3">
    <source>
        <dbReference type="ARBA" id="ARBA00022723"/>
    </source>
</evidence>
<keyword evidence="2" id="KW-0500">Molybdenum</keyword>
<dbReference type="CDD" id="cd02110">
    <property type="entry name" value="SO_family_Moco_dimer"/>
    <property type="match status" value="1"/>
</dbReference>
<dbReference type="GO" id="GO:0030151">
    <property type="term" value="F:molybdenum ion binding"/>
    <property type="evidence" value="ECO:0007669"/>
    <property type="project" value="InterPro"/>
</dbReference>
<comment type="caution">
    <text evidence="7">The sequence shown here is derived from an EMBL/GenBank/DDBJ whole genome shotgun (WGS) entry which is preliminary data.</text>
</comment>
<dbReference type="Proteomes" id="UP000317716">
    <property type="component" value="Unassembled WGS sequence"/>
</dbReference>
<keyword evidence="4" id="KW-0560">Oxidoreductase</keyword>
<dbReference type="Pfam" id="PF00174">
    <property type="entry name" value="Oxidored_molyb"/>
    <property type="match status" value="1"/>
</dbReference>
<protein>
    <submittedName>
        <fullName evidence="7">Sulfite oxidase</fullName>
    </submittedName>
</protein>
<comment type="cofactor">
    <cofactor evidence="1">
        <name>Mo-molybdopterin</name>
        <dbReference type="ChEBI" id="CHEBI:71302"/>
    </cofactor>
</comment>
<name>A0A538T6I2_UNCEI</name>
<dbReference type="GO" id="GO:0043546">
    <property type="term" value="F:molybdopterin cofactor binding"/>
    <property type="evidence" value="ECO:0007669"/>
    <property type="project" value="TreeGrafter"/>
</dbReference>